<name>A0A8K0RSN1_9HYPO</name>
<dbReference type="GO" id="GO:0016757">
    <property type="term" value="F:glycosyltransferase activity"/>
    <property type="evidence" value="ECO:0007669"/>
    <property type="project" value="InterPro"/>
</dbReference>
<dbReference type="Proteomes" id="UP000813427">
    <property type="component" value="Unassembled WGS sequence"/>
</dbReference>
<reference evidence="1" key="1">
    <citation type="journal article" date="2021" name="Nat. Commun.">
        <title>Genetic determinants of endophytism in the Arabidopsis root mycobiome.</title>
        <authorList>
            <person name="Mesny F."/>
            <person name="Miyauchi S."/>
            <person name="Thiergart T."/>
            <person name="Pickel B."/>
            <person name="Atanasova L."/>
            <person name="Karlsson M."/>
            <person name="Huettel B."/>
            <person name="Barry K.W."/>
            <person name="Haridas S."/>
            <person name="Chen C."/>
            <person name="Bauer D."/>
            <person name="Andreopoulos W."/>
            <person name="Pangilinan J."/>
            <person name="LaButti K."/>
            <person name="Riley R."/>
            <person name="Lipzen A."/>
            <person name="Clum A."/>
            <person name="Drula E."/>
            <person name="Henrissat B."/>
            <person name="Kohler A."/>
            <person name="Grigoriev I.V."/>
            <person name="Martin F.M."/>
            <person name="Hacquard S."/>
        </authorList>
    </citation>
    <scope>NUCLEOTIDE SEQUENCE</scope>
    <source>
        <strain evidence="1">MPI-SDFR-AT-0068</strain>
    </source>
</reference>
<evidence type="ECO:0000313" key="1">
    <source>
        <dbReference type="EMBL" id="KAH7239412.1"/>
    </source>
</evidence>
<proteinExistence type="predicted"/>
<dbReference type="Gene3D" id="3.90.550.20">
    <property type="match status" value="1"/>
</dbReference>
<accession>A0A8K0RSN1</accession>
<comment type="caution">
    <text evidence="1">The sequence shown here is derived from an EMBL/GenBank/DDBJ whole genome shotgun (WGS) entry which is preliminary data.</text>
</comment>
<keyword evidence="2" id="KW-1185">Reference proteome</keyword>
<gene>
    <name evidence="1" type="ORF">BKA59DRAFT_458728</name>
</gene>
<dbReference type="InterPro" id="IPR029044">
    <property type="entry name" value="Nucleotide-diphossugar_trans"/>
</dbReference>
<dbReference type="SUPFAM" id="SSF53448">
    <property type="entry name" value="Nucleotide-diphospho-sugar transferases"/>
    <property type="match status" value="1"/>
</dbReference>
<evidence type="ECO:0000313" key="2">
    <source>
        <dbReference type="Proteomes" id="UP000813427"/>
    </source>
</evidence>
<dbReference type="OrthoDB" id="409543at2759"/>
<dbReference type="AlphaFoldDB" id="A0A8K0RSN1"/>
<dbReference type="Pfam" id="PF05704">
    <property type="entry name" value="Caps_synth"/>
    <property type="match status" value="1"/>
</dbReference>
<organism evidence="1 2">
    <name type="scientific">Fusarium tricinctum</name>
    <dbReference type="NCBI Taxonomy" id="61284"/>
    <lineage>
        <taxon>Eukaryota</taxon>
        <taxon>Fungi</taxon>
        <taxon>Dikarya</taxon>
        <taxon>Ascomycota</taxon>
        <taxon>Pezizomycotina</taxon>
        <taxon>Sordariomycetes</taxon>
        <taxon>Hypocreomycetidae</taxon>
        <taxon>Hypocreales</taxon>
        <taxon>Nectriaceae</taxon>
        <taxon>Fusarium</taxon>
        <taxon>Fusarium tricinctum species complex</taxon>
    </lineage>
</organism>
<protein>
    <recommendedName>
        <fullName evidence="3">Capsule polysaccharide biosynthesis protein</fullName>
    </recommendedName>
</protein>
<sequence length="400" mass="45609">MSNFYFDGLEPNPPDRIDCRPEKEIITLLDKFTPVESERNLWMFWDRGFSSMPPWIQRSVVNCFRREGKRWNIRLLNNLPGSSNYILNYVQEEDFPAAATGKGIAGLDAGQHIADFARLAVIYRYGGIYMDAGILLLRDLDDICWSALKDPEAPFTVSCMAQQMGRYPGQVLNGFIAARKHDLFIRRWQQIFLKIWQDRESAVGLNTHPLISHLPLLQINAPSIPPGADWVNFTDYLAQVQAFERVRLNRETGVDGLDGPAYFRRNFYLLDARTEMFIGQAFDGAEQVLRLLLLSKVDDGTSQNVKDQEEASRFVHDMLARSSCCKFSSGTGRLGLKRLVAKHWSLAEHAGDDSQPGTWGEYLRWGSVHLRQTRDIARFEVPDDVGIITHVGPFEPVLKR</sequence>
<dbReference type="EMBL" id="JAGPXF010000006">
    <property type="protein sequence ID" value="KAH7239412.1"/>
    <property type="molecule type" value="Genomic_DNA"/>
</dbReference>
<dbReference type="InterPro" id="IPR008441">
    <property type="entry name" value="AfumC-like_glycosyl_Trfase"/>
</dbReference>
<evidence type="ECO:0008006" key="3">
    <source>
        <dbReference type="Google" id="ProtNLM"/>
    </source>
</evidence>